<dbReference type="AlphaFoldDB" id="A0A1C5H9A7"/>
<dbReference type="InterPro" id="IPR046335">
    <property type="entry name" value="LacI/GalR-like_sensor"/>
</dbReference>
<dbReference type="OrthoDB" id="3208777at2"/>
<keyword evidence="1" id="KW-0805">Transcription regulation</keyword>
<dbReference type="Pfam" id="PF13377">
    <property type="entry name" value="Peripla_BP_3"/>
    <property type="match status" value="1"/>
</dbReference>
<dbReference type="Gene3D" id="3.40.50.2300">
    <property type="match status" value="2"/>
</dbReference>
<dbReference type="GO" id="GO:0003700">
    <property type="term" value="F:DNA-binding transcription factor activity"/>
    <property type="evidence" value="ECO:0007669"/>
    <property type="project" value="TreeGrafter"/>
</dbReference>
<evidence type="ECO:0000256" key="1">
    <source>
        <dbReference type="ARBA" id="ARBA00023015"/>
    </source>
</evidence>
<reference evidence="6" key="1">
    <citation type="submission" date="2016-06" db="EMBL/GenBank/DDBJ databases">
        <authorList>
            <person name="Varghese N."/>
            <person name="Submissions Spin"/>
        </authorList>
    </citation>
    <scope>NUCLEOTIDE SEQUENCE [LARGE SCALE GENOMIC DNA]</scope>
    <source>
        <strain evidence="6">DSM 45161</strain>
    </source>
</reference>
<dbReference type="PROSITE" id="PS00356">
    <property type="entry name" value="HTH_LACI_1"/>
    <property type="match status" value="1"/>
</dbReference>
<evidence type="ECO:0000259" key="4">
    <source>
        <dbReference type="PROSITE" id="PS50932"/>
    </source>
</evidence>
<evidence type="ECO:0000313" key="6">
    <source>
        <dbReference type="Proteomes" id="UP000198215"/>
    </source>
</evidence>
<keyword evidence="6" id="KW-1185">Reference proteome</keyword>
<keyword evidence="3" id="KW-0804">Transcription</keyword>
<organism evidence="5 6">
    <name type="scientific">Micromonospora coxensis</name>
    <dbReference type="NCBI Taxonomy" id="356852"/>
    <lineage>
        <taxon>Bacteria</taxon>
        <taxon>Bacillati</taxon>
        <taxon>Actinomycetota</taxon>
        <taxon>Actinomycetes</taxon>
        <taxon>Micromonosporales</taxon>
        <taxon>Micromonosporaceae</taxon>
        <taxon>Micromonospora</taxon>
    </lineage>
</organism>
<sequence length="328" mass="33486">MTSPHRPATLDDVARLADVSRSTASRVVAGTGFASPAARERVRAAVDRLGYAPNPAARALARSAGVRLVVAVSGATRDVLDDPYVDRVVGAAAAACAPYPAGVVLHWLPLHDPAALGRVAEDRGVAGVVLVNTTEPLLDAIPARLRGRVASIGIGSATVPSFDVDNAGGASQIVHHLYASGRRRIAMVTGPRWLSCAGRSVGAYRRIMRAAGLPVRLVTGDFTAARGRAAAGELLARWPDTDAVFAVSDLTALGVIAGLRETGVRVPGDVAVAGFDDIPHAALSSPGLTTASHPVGPIAAAAATAVLEGRPVAPVTSFPSTLVRRTSA</sequence>
<dbReference type="Gene3D" id="1.10.260.40">
    <property type="entry name" value="lambda repressor-like DNA-binding domains"/>
    <property type="match status" value="1"/>
</dbReference>
<dbReference type="SMART" id="SM00354">
    <property type="entry name" value="HTH_LACI"/>
    <property type="match status" value="1"/>
</dbReference>
<dbReference type="Pfam" id="PF00356">
    <property type="entry name" value="LacI"/>
    <property type="match status" value="1"/>
</dbReference>
<dbReference type="InterPro" id="IPR010982">
    <property type="entry name" value="Lambda_DNA-bd_dom_sf"/>
</dbReference>
<name>A0A1C5H9A7_9ACTN</name>
<dbReference type="InterPro" id="IPR000843">
    <property type="entry name" value="HTH_LacI"/>
</dbReference>
<dbReference type="Proteomes" id="UP000198215">
    <property type="component" value="Chromosome I"/>
</dbReference>
<proteinExistence type="predicted"/>
<dbReference type="CDD" id="cd01392">
    <property type="entry name" value="HTH_LacI"/>
    <property type="match status" value="1"/>
</dbReference>
<feature type="domain" description="HTH lacI-type" evidence="4">
    <location>
        <begin position="8"/>
        <end position="62"/>
    </location>
</feature>
<dbReference type="PANTHER" id="PTHR30146">
    <property type="entry name" value="LACI-RELATED TRANSCRIPTIONAL REPRESSOR"/>
    <property type="match status" value="1"/>
</dbReference>
<evidence type="ECO:0000256" key="2">
    <source>
        <dbReference type="ARBA" id="ARBA00023125"/>
    </source>
</evidence>
<dbReference type="GO" id="GO:0000976">
    <property type="term" value="F:transcription cis-regulatory region binding"/>
    <property type="evidence" value="ECO:0007669"/>
    <property type="project" value="TreeGrafter"/>
</dbReference>
<dbReference type="PANTHER" id="PTHR30146:SF109">
    <property type="entry name" value="HTH-TYPE TRANSCRIPTIONAL REGULATOR GALS"/>
    <property type="match status" value="1"/>
</dbReference>
<evidence type="ECO:0000256" key="3">
    <source>
        <dbReference type="ARBA" id="ARBA00023163"/>
    </source>
</evidence>
<dbReference type="RefSeq" id="WP_088974841.1">
    <property type="nucleotide sequence ID" value="NZ_LT607753.1"/>
</dbReference>
<dbReference type="EMBL" id="LT607753">
    <property type="protein sequence ID" value="SCG42616.1"/>
    <property type="molecule type" value="Genomic_DNA"/>
</dbReference>
<dbReference type="SUPFAM" id="SSF47413">
    <property type="entry name" value="lambda repressor-like DNA-binding domains"/>
    <property type="match status" value="1"/>
</dbReference>
<keyword evidence="2" id="KW-0238">DNA-binding</keyword>
<dbReference type="InterPro" id="IPR028082">
    <property type="entry name" value="Peripla_BP_I"/>
</dbReference>
<evidence type="ECO:0000313" key="5">
    <source>
        <dbReference type="EMBL" id="SCG42616.1"/>
    </source>
</evidence>
<dbReference type="CDD" id="cd06267">
    <property type="entry name" value="PBP1_LacI_sugar_binding-like"/>
    <property type="match status" value="1"/>
</dbReference>
<dbReference type="PROSITE" id="PS50932">
    <property type="entry name" value="HTH_LACI_2"/>
    <property type="match status" value="1"/>
</dbReference>
<gene>
    <name evidence="5" type="ORF">GA0070614_0994</name>
</gene>
<dbReference type="SUPFAM" id="SSF53822">
    <property type="entry name" value="Periplasmic binding protein-like I"/>
    <property type="match status" value="1"/>
</dbReference>
<accession>A0A1C5H9A7</accession>
<protein>
    <submittedName>
        <fullName evidence="5">Transcriptional regulator, LacI family</fullName>
    </submittedName>
</protein>